<evidence type="ECO:0000313" key="1">
    <source>
        <dbReference type="EMBL" id="MCM4080509.1"/>
    </source>
</evidence>
<accession>A0ABT0Y5B9</accession>
<name>A0ABT0Y5B9_9ACTN</name>
<sequence>MRADLTETRTMTRRLSPERLGPYVVAAGGDIAAALDLYAWNTHVSAALATTIGHVEVVLRNAIHENLSSWSTRRFAEPRWYLDPGRLLQPRQAEVVRGVRRRLRGRESPGHVVAELSLGFWRYLLANHYDATLWRQTLHQVFPGQADRRIIQDAIAVAHLSRNRVAHHEPMFNRPIADIRFAALELVGWVCPVSKNWIERRYSVSRVLSGRPWPPPL</sequence>
<dbReference type="Proteomes" id="UP001523216">
    <property type="component" value="Unassembled WGS sequence"/>
</dbReference>
<protein>
    <submittedName>
        <fullName evidence="1">Abi family protein</fullName>
    </submittedName>
</protein>
<proteinExistence type="predicted"/>
<dbReference type="RefSeq" id="WP_251800297.1">
    <property type="nucleotide sequence ID" value="NZ_JAMQOL010000032.1"/>
</dbReference>
<comment type="caution">
    <text evidence="1">The sequence shown here is derived from an EMBL/GenBank/DDBJ whole genome shotgun (WGS) entry which is preliminary data.</text>
</comment>
<keyword evidence="2" id="KW-1185">Reference proteome</keyword>
<gene>
    <name evidence="1" type="ORF">LXN57_23290</name>
</gene>
<dbReference type="EMBL" id="JAMQOL010000032">
    <property type="protein sequence ID" value="MCM4080509.1"/>
    <property type="molecule type" value="Genomic_DNA"/>
</dbReference>
<organism evidence="1 2">
    <name type="scientific">Paractinoplanes hotanensis</name>
    <dbReference type="NCBI Taxonomy" id="2906497"/>
    <lineage>
        <taxon>Bacteria</taxon>
        <taxon>Bacillati</taxon>
        <taxon>Actinomycetota</taxon>
        <taxon>Actinomycetes</taxon>
        <taxon>Micromonosporales</taxon>
        <taxon>Micromonosporaceae</taxon>
        <taxon>Paractinoplanes</taxon>
    </lineage>
</organism>
<reference evidence="1 2" key="1">
    <citation type="submission" date="2022-06" db="EMBL/GenBank/DDBJ databases">
        <title>Actinoplanes abujensis sp. nov., isolated from Nigerian arid soil.</title>
        <authorList>
            <person name="Ding P."/>
        </authorList>
    </citation>
    <scope>NUCLEOTIDE SEQUENCE [LARGE SCALE GENOMIC DNA]</scope>
    <source>
        <strain evidence="2">TRM88002</strain>
    </source>
</reference>
<evidence type="ECO:0000313" key="2">
    <source>
        <dbReference type="Proteomes" id="UP001523216"/>
    </source>
</evidence>